<dbReference type="EMBL" id="FNVS01000010">
    <property type="protein sequence ID" value="SEF93828.1"/>
    <property type="molecule type" value="Genomic_DNA"/>
</dbReference>
<dbReference type="Gene3D" id="2.40.170.20">
    <property type="entry name" value="TonB-dependent receptor, beta-barrel domain"/>
    <property type="match status" value="1"/>
</dbReference>
<keyword evidence="5 10" id="KW-0812">Transmembrane</keyword>
<dbReference type="InterPro" id="IPR000531">
    <property type="entry name" value="Beta-barrel_TonB"/>
</dbReference>
<keyword evidence="9 10" id="KW-0998">Cell outer membrane</keyword>
<dbReference type="InterPro" id="IPR023997">
    <property type="entry name" value="TonB-dep_OMP_SusC/RagA_CS"/>
</dbReference>
<accession>A0A8G2F4I4</accession>
<dbReference type="Pfam" id="PF13715">
    <property type="entry name" value="CarbopepD_reg_2"/>
    <property type="match status" value="1"/>
</dbReference>
<evidence type="ECO:0000256" key="1">
    <source>
        <dbReference type="ARBA" id="ARBA00004571"/>
    </source>
</evidence>
<dbReference type="Pfam" id="PF07715">
    <property type="entry name" value="Plug"/>
    <property type="match status" value="1"/>
</dbReference>
<comment type="caution">
    <text evidence="13">The sequence shown here is derived from an EMBL/GenBank/DDBJ whole genome shotgun (WGS) entry which is preliminary data.</text>
</comment>
<dbReference type="FunFam" id="2.60.40.1120:FF:000003">
    <property type="entry name" value="Outer membrane protein Omp121"/>
    <property type="match status" value="1"/>
</dbReference>
<dbReference type="Gene3D" id="2.60.40.1120">
    <property type="entry name" value="Carboxypeptidase-like, regulatory domain"/>
    <property type="match status" value="1"/>
</dbReference>
<reference evidence="13 14" key="1">
    <citation type="submission" date="2016-10" db="EMBL/GenBank/DDBJ databases">
        <authorList>
            <person name="Varghese N."/>
            <person name="Submissions S."/>
        </authorList>
    </citation>
    <scope>NUCLEOTIDE SEQUENCE [LARGE SCALE GENOMIC DNA]</scope>
    <source>
        <strain evidence="13 14">DSM 29073</strain>
    </source>
</reference>
<dbReference type="InterPro" id="IPR008969">
    <property type="entry name" value="CarboxyPept-like_regulatory"/>
</dbReference>
<dbReference type="NCBIfam" id="TIGR04057">
    <property type="entry name" value="SusC_RagA_signa"/>
    <property type="match status" value="1"/>
</dbReference>
<comment type="subcellular location">
    <subcellularLocation>
        <location evidence="1 10">Cell outer membrane</location>
        <topology evidence="1 10">Multi-pass membrane protein</topology>
    </subcellularLocation>
</comment>
<dbReference type="AlphaFoldDB" id="A0A8G2F4I4"/>
<dbReference type="SUPFAM" id="SSF56935">
    <property type="entry name" value="Porins"/>
    <property type="match status" value="1"/>
</dbReference>
<keyword evidence="7 11" id="KW-0798">TonB box</keyword>
<keyword evidence="4" id="KW-0410">Iron transport</keyword>
<dbReference type="Pfam" id="PF00593">
    <property type="entry name" value="TonB_dep_Rec_b-barrel"/>
    <property type="match status" value="1"/>
</dbReference>
<dbReference type="Pfam" id="PF07660">
    <property type="entry name" value="STN"/>
    <property type="match status" value="1"/>
</dbReference>
<evidence type="ECO:0000256" key="4">
    <source>
        <dbReference type="ARBA" id="ARBA00022496"/>
    </source>
</evidence>
<dbReference type="Gene3D" id="2.170.130.10">
    <property type="entry name" value="TonB-dependent receptor, plug domain"/>
    <property type="match status" value="1"/>
</dbReference>
<evidence type="ECO:0000256" key="6">
    <source>
        <dbReference type="ARBA" id="ARBA00023004"/>
    </source>
</evidence>
<dbReference type="InterPro" id="IPR037066">
    <property type="entry name" value="Plug_dom_sf"/>
</dbReference>
<keyword evidence="14" id="KW-1185">Reference proteome</keyword>
<evidence type="ECO:0000256" key="5">
    <source>
        <dbReference type="ARBA" id="ARBA00022692"/>
    </source>
</evidence>
<proteinExistence type="inferred from homology"/>
<keyword evidence="3 10" id="KW-1134">Transmembrane beta strand</keyword>
<evidence type="ECO:0000256" key="11">
    <source>
        <dbReference type="RuleBase" id="RU003357"/>
    </source>
</evidence>
<sequence length="1131" mass="126762">MKKRKQVSLKKTNYLKCICLCTTVASFSILPLHGYSVSQEKFELTENLQNMSLKDVFSYIEQESGYVVLYHSDKINMNQKVHVDLENKPVEKIVEEALKNTGITYIINNRQIVLRKEKETQFSLKSTPTTSPQQKNIIIKGNIKDIAGDPLIGVNILVKGTSIGAISDIDGNFELEVPQGCTIIASYIGYINQEIKVNNQKTIQIIMQDDLKKLEEVVVVGYGVQQKRDVTGSIAAIKGDDLKNLPVAQLTNALQGLASGIDIVSDGGSPGAEPTIRVRGTGSMNASNPLVVVDGVPSGKISDINPNDIETIEVLKDASSSAIYGTRAANGVVIITTKRGNKETKTNVEINAFAGIANVSKTLDLLTAPDLVMLKKERYANDNIPVNTFWENPYYGVQRTNWQDELFDQGSVYNADVRLTGGNQKSNFMSSIGYYKEKGIITNSDFERISFRLNSDHQITDRFKVGQSVQYTYRKWYNPSTASVYNGVVWQALRFNPAIPCRIDDEHWGSAVENNELGDINNPVYEISTERHEKTNHGLLAALTLDFKIIDDLVLKGNAAFDGTIYNYKDFFPQVTEQMRKRNDAELQQGYQNRYSFLGEVYLSYQKKIQEKHNMNIMAGFSAQKNKGDFFNATKKSFADESDDQLVMDNGSVMGAINGNYYPESSLASFFGRGFYSFNNRYLLTLTFRADGSSKFAPGQQWGYFPAFSLGWRLSEESFLKDVNFIDNLKLIGGWGLLGNQDVADLQYLTIMKKNIDYGNKYTFGAEQVGGAKINSLSNPLITWEKTGMTNIGIDGTFFDQKLTASVTWFDKKTVDMLVPTVAIGTLGRATIPDSNIGEMRNRGWEIEAGFRQELSNGFMYDLSMNLSFVKNKILKLYGNNNYIGSVSYGRQAQEISRSYEGKPIASFYGWKTDGLYQNMQEIQNDPNIQNDPQKGNITPGDVRFVDINNDGVIDEKDRTYLGDPNPNTILGFQAKFGYKGFDLSLNFIGSFGAELYNADRMQGLDPSYSYNMYAEALGRWHGEGTSNSIPKMSTQRTNLNHRTSDLFIEKGDYLKLKTATLGYNIPKRLTQHLRINALRLYVTAENLFTITPYTGYSPEIGYTDGNKQRGVDYAQYPASRKFILGLKVNF</sequence>
<organism evidence="13 14">
    <name type="scientific">Parabacteroides chinchillae</name>
    <dbReference type="NCBI Taxonomy" id="871327"/>
    <lineage>
        <taxon>Bacteria</taxon>
        <taxon>Pseudomonadati</taxon>
        <taxon>Bacteroidota</taxon>
        <taxon>Bacteroidia</taxon>
        <taxon>Bacteroidales</taxon>
        <taxon>Tannerellaceae</taxon>
        <taxon>Parabacteroides</taxon>
    </lineage>
</organism>
<keyword evidence="2 10" id="KW-0813">Transport</keyword>
<evidence type="ECO:0000256" key="10">
    <source>
        <dbReference type="PROSITE-ProRule" id="PRU01360"/>
    </source>
</evidence>
<keyword evidence="6" id="KW-0408">Iron</keyword>
<evidence type="ECO:0000313" key="14">
    <source>
        <dbReference type="Proteomes" id="UP000236725"/>
    </source>
</evidence>
<protein>
    <submittedName>
        <fullName evidence="13">TonB-linked outer membrane protein, SusC/RagA family</fullName>
    </submittedName>
</protein>
<evidence type="ECO:0000313" key="13">
    <source>
        <dbReference type="EMBL" id="SEF93828.1"/>
    </source>
</evidence>
<evidence type="ECO:0000256" key="8">
    <source>
        <dbReference type="ARBA" id="ARBA00023136"/>
    </source>
</evidence>
<keyword evidence="4" id="KW-0406">Ion transport</keyword>
<dbReference type="GO" id="GO:0006826">
    <property type="term" value="P:iron ion transport"/>
    <property type="evidence" value="ECO:0007669"/>
    <property type="project" value="UniProtKB-KW"/>
</dbReference>
<keyword evidence="8 10" id="KW-0472">Membrane</keyword>
<dbReference type="InterPro" id="IPR036942">
    <property type="entry name" value="Beta-barrel_TonB_sf"/>
</dbReference>
<evidence type="ECO:0000256" key="2">
    <source>
        <dbReference type="ARBA" id="ARBA00022448"/>
    </source>
</evidence>
<dbReference type="InterPro" id="IPR023996">
    <property type="entry name" value="TonB-dep_OMP_SusC/RagA"/>
</dbReference>
<dbReference type="GO" id="GO:0009279">
    <property type="term" value="C:cell outer membrane"/>
    <property type="evidence" value="ECO:0007669"/>
    <property type="project" value="UniProtKB-SubCell"/>
</dbReference>
<dbReference type="PROSITE" id="PS52016">
    <property type="entry name" value="TONB_DEPENDENT_REC_3"/>
    <property type="match status" value="1"/>
</dbReference>
<evidence type="ECO:0000259" key="12">
    <source>
        <dbReference type="SMART" id="SM00965"/>
    </source>
</evidence>
<dbReference type="InterPro" id="IPR012910">
    <property type="entry name" value="Plug_dom"/>
</dbReference>
<dbReference type="Proteomes" id="UP000236725">
    <property type="component" value="Unassembled WGS sequence"/>
</dbReference>
<evidence type="ECO:0000256" key="3">
    <source>
        <dbReference type="ARBA" id="ARBA00022452"/>
    </source>
</evidence>
<dbReference type="SMART" id="SM00965">
    <property type="entry name" value="STN"/>
    <property type="match status" value="1"/>
</dbReference>
<feature type="domain" description="Secretin/TonB short N-terminal" evidence="12">
    <location>
        <begin position="66"/>
        <end position="117"/>
    </location>
</feature>
<comment type="similarity">
    <text evidence="10 11">Belongs to the TonB-dependent receptor family.</text>
</comment>
<name>A0A8G2F4I4_9BACT</name>
<dbReference type="NCBIfam" id="TIGR04056">
    <property type="entry name" value="OMP_RagA_SusC"/>
    <property type="match status" value="1"/>
</dbReference>
<evidence type="ECO:0000256" key="7">
    <source>
        <dbReference type="ARBA" id="ARBA00023077"/>
    </source>
</evidence>
<dbReference type="SUPFAM" id="SSF49464">
    <property type="entry name" value="Carboxypeptidase regulatory domain-like"/>
    <property type="match status" value="1"/>
</dbReference>
<dbReference type="RefSeq" id="WP_103983498.1">
    <property type="nucleotide sequence ID" value="NZ_FNVS01000010.1"/>
</dbReference>
<gene>
    <name evidence="13" type="ORF">SAMN05444001_11028</name>
</gene>
<dbReference type="FunFam" id="2.170.130.10:FF:000008">
    <property type="entry name" value="SusC/RagA family TonB-linked outer membrane protein"/>
    <property type="match status" value="1"/>
</dbReference>
<dbReference type="InterPro" id="IPR039426">
    <property type="entry name" value="TonB-dep_rcpt-like"/>
</dbReference>
<dbReference type="InterPro" id="IPR011662">
    <property type="entry name" value="Secretin/TonB_short_N"/>
</dbReference>
<evidence type="ECO:0000256" key="9">
    <source>
        <dbReference type="ARBA" id="ARBA00023237"/>
    </source>
</evidence>